<reference evidence="6 7" key="1">
    <citation type="submission" date="2015-07" db="EMBL/GenBank/DDBJ databases">
        <authorList>
            <person name="Noorani M."/>
        </authorList>
    </citation>
    <scope>NUCLEOTIDE SEQUENCE [LARGE SCALE GENOMIC DNA]</scope>
    <source>
        <strain evidence="7">ATCC 25104 / DSM 625 / JCM 10724 / NBRC 103206 / NCIMB 11243 / YT-1</strain>
    </source>
</reference>
<evidence type="ECO:0000313" key="6">
    <source>
        <dbReference type="EMBL" id="KOX90301.1"/>
    </source>
</evidence>
<dbReference type="EMBL" id="LHCI01000106">
    <property type="protein sequence ID" value="KOX90301.1"/>
    <property type="molecule type" value="Genomic_DNA"/>
</dbReference>
<keyword evidence="4" id="KW-0547">Nucleotide-binding</keyword>
<dbReference type="PANTHER" id="PTHR34139:SF1">
    <property type="entry name" value="RNASE MJ1380-RELATED"/>
    <property type="match status" value="1"/>
</dbReference>
<dbReference type="PATRIC" id="fig|271.14.peg.1567"/>
<accession>A0A0M9AGN5</accession>
<protein>
    <recommendedName>
        <fullName evidence="8">DUF86 domain-containing protein</fullName>
    </recommendedName>
</protein>
<dbReference type="GO" id="GO:0016787">
    <property type="term" value="F:hydrolase activity"/>
    <property type="evidence" value="ECO:0007669"/>
    <property type="project" value="UniProtKB-KW"/>
</dbReference>
<evidence type="ECO:0000256" key="4">
    <source>
        <dbReference type="ARBA" id="ARBA00022741"/>
    </source>
</evidence>
<dbReference type="InterPro" id="IPR051813">
    <property type="entry name" value="HepT_RNase_toxin"/>
</dbReference>
<keyword evidence="2" id="KW-1277">Toxin-antitoxin system</keyword>
<dbReference type="GO" id="GO:0004540">
    <property type="term" value="F:RNA nuclease activity"/>
    <property type="evidence" value="ECO:0007669"/>
    <property type="project" value="InterPro"/>
</dbReference>
<sequence>MLAAIANIQAFVQGLDQESFAKDAKTLRAVTYEFVVMGEAVARLPEEFLEAYPHLPWRAIKALRNYAVHEYFRLSPQVLWQIVSEELEPLKRELERILKEL</sequence>
<dbReference type="GO" id="GO:0000166">
    <property type="term" value="F:nucleotide binding"/>
    <property type="evidence" value="ECO:0007669"/>
    <property type="project" value="UniProtKB-KW"/>
</dbReference>
<evidence type="ECO:0008006" key="8">
    <source>
        <dbReference type="Google" id="ProtNLM"/>
    </source>
</evidence>
<comment type="caution">
    <text evidence="6">The sequence shown here is derived from an EMBL/GenBank/DDBJ whole genome shotgun (WGS) entry which is preliminary data.</text>
</comment>
<evidence type="ECO:0000256" key="3">
    <source>
        <dbReference type="ARBA" id="ARBA00022722"/>
    </source>
</evidence>
<dbReference type="Pfam" id="PF01934">
    <property type="entry name" value="HepT-like"/>
    <property type="match status" value="1"/>
</dbReference>
<dbReference type="PANTHER" id="PTHR34139">
    <property type="entry name" value="UPF0331 PROTEIN MJ0127"/>
    <property type="match status" value="1"/>
</dbReference>
<gene>
    <name evidence="6" type="ORF">BVI061214_01491</name>
</gene>
<dbReference type="InterPro" id="IPR008201">
    <property type="entry name" value="HepT-like"/>
</dbReference>
<evidence type="ECO:0000256" key="2">
    <source>
        <dbReference type="ARBA" id="ARBA00022649"/>
    </source>
</evidence>
<name>A0A0M9AGN5_THEAQ</name>
<dbReference type="AlphaFoldDB" id="A0A0M9AGN5"/>
<evidence type="ECO:0000313" key="7">
    <source>
        <dbReference type="Proteomes" id="UP000037685"/>
    </source>
</evidence>
<evidence type="ECO:0000256" key="5">
    <source>
        <dbReference type="ARBA" id="ARBA00022801"/>
    </source>
</evidence>
<organism evidence="6 7">
    <name type="scientific">Thermus aquaticus</name>
    <dbReference type="NCBI Taxonomy" id="271"/>
    <lineage>
        <taxon>Bacteria</taxon>
        <taxon>Thermotogati</taxon>
        <taxon>Deinococcota</taxon>
        <taxon>Deinococci</taxon>
        <taxon>Thermales</taxon>
        <taxon>Thermaceae</taxon>
        <taxon>Thermus</taxon>
    </lineage>
</organism>
<dbReference type="GO" id="GO:0110001">
    <property type="term" value="C:toxin-antitoxin complex"/>
    <property type="evidence" value="ECO:0007669"/>
    <property type="project" value="InterPro"/>
</dbReference>
<keyword evidence="3" id="KW-0540">Nuclease</keyword>
<proteinExistence type="predicted"/>
<evidence type="ECO:0000256" key="1">
    <source>
        <dbReference type="ARBA" id="ARBA00022553"/>
    </source>
</evidence>
<keyword evidence="5" id="KW-0378">Hydrolase</keyword>
<dbReference type="Proteomes" id="UP000037685">
    <property type="component" value="Unassembled WGS sequence"/>
</dbReference>
<keyword evidence="1" id="KW-0597">Phosphoprotein</keyword>